<dbReference type="Proteomes" id="UP000199394">
    <property type="component" value="Unassembled WGS sequence"/>
</dbReference>
<dbReference type="EMBL" id="FNRK01000014">
    <property type="protein sequence ID" value="SEA56753.1"/>
    <property type="molecule type" value="Genomic_DNA"/>
</dbReference>
<proteinExistence type="predicted"/>
<dbReference type="CDD" id="cd00077">
    <property type="entry name" value="HDc"/>
    <property type="match status" value="1"/>
</dbReference>
<keyword evidence="3" id="KW-1185">Reference proteome</keyword>
<dbReference type="STRING" id="81409.SAMN04515656_11445"/>
<dbReference type="SMART" id="SM00471">
    <property type="entry name" value="HDc"/>
    <property type="match status" value="1"/>
</dbReference>
<dbReference type="RefSeq" id="WP_090307864.1">
    <property type="nucleotide sequence ID" value="NZ_FNRK01000014.1"/>
</dbReference>
<dbReference type="InterPro" id="IPR003607">
    <property type="entry name" value="HD/PDEase_dom"/>
</dbReference>
<dbReference type="AlphaFoldDB" id="A0A1H4C8S3"/>
<dbReference type="PROSITE" id="PS51831">
    <property type="entry name" value="HD"/>
    <property type="match status" value="1"/>
</dbReference>
<organism evidence="2 3">
    <name type="scientific">Eubacterium aggregans</name>
    <dbReference type="NCBI Taxonomy" id="81409"/>
    <lineage>
        <taxon>Bacteria</taxon>
        <taxon>Bacillati</taxon>
        <taxon>Bacillota</taxon>
        <taxon>Clostridia</taxon>
        <taxon>Eubacteriales</taxon>
        <taxon>Eubacteriaceae</taxon>
        <taxon>Eubacterium</taxon>
    </lineage>
</organism>
<evidence type="ECO:0000313" key="3">
    <source>
        <dbReference type="Proteomes" id="UP000199394"/>
    </source>
</evidence>
<name>A0A1H4C8S3_9FIRM</name>
<protein>
    <submittedName>
        <fullName evidence="2">dGTPase</fullName>
    </submittedName>
</protein>
<reference evidence="2 3" key="1">
    <citation type="submission" date="2016-10" db="EMBL/GenBank/DDBJ databases">
        <authorList>
            <person name="de Groot N.N."/>
        </authorList>
    </citation>
    <scope>NUCLEOTIDE SEQUENCE [LARGE SCALE GENOMIC DNA]</scope>
    <source>
        <strain evidence="2 3">SR12</strain>
    </source>
</reference>
<dbReference type="InterPro" id="IPR051094">
    <property type="entry name" value="Diverse_Catalytic_Enzymes"/>
</dbReference>
<sequence>MQEKAFETVAATERNPHWDELTARCQNLYEREEDVRSPFGRDYTRILHSLAYRRLKHKTQVFFNIDNDHICTRMEHVLHVESVSNTIAKRLGLNDELTKAIAMGHDLGHAPFGHHGEAVLEALSEEYLQEPFWHERNGLRFVDHIELLEDDFKKLKNLDLTYAVRDGIVAHCGELNEGVLHPRQERMALETFTQKGQYQPVTWEGCVVKIADKIAYIGRDIEDAINLGFIDKATEKKLLDMAREGDTAVLNTTVIMHKLIIDICKNSTPEKGICLSPQYQEQLKAIKDFNYTYIYNNRRLGPFKRYAELVIREIFDVLLESYGENPWRKLAERKAYYPMTMGAFEGWLSHYCILDSIPDGVLREAAAHCENVKIYGNLEGKASYIQAILDFISGMTDRFAIKLFNELLTY</sequence>
<gene>
    <name evidence="2" type="ORF">SAMN04515656_11445</name>
</gene>
<feature type="domain" description="HD" evidence="1">
    <location>
        <begin position="73"/>
        <end position="217"/>
    </location>
</feature>
<dbReference type="SUPFAM" id="SSF109604">
    <property type="entry name" value="HD-domain/PDEase-like"/>
    <property type="match status" value="1"/>
</dbReference>
<dbReference type="PANTHER" id="PTHR35795:SF1">
    <property type="entry name" value="BIS(5'-NUCLEOSYL)-TETRAPHOSPHATASE, SYMMETRICAL"/>
    <property type="match status" value="1"/>
</dbReference>
<dbReference type="InterPro" id="IPR006674">
    <property type="entry name" value="HD_domain"/>
</dbReference>
<dbReference type="PANTHER" id="PTHR35795">
    <property type="entry name" value="SLR1885 PROTEIN"/>
    <property type="match status" value="1"/>
</dbReference>
<evidence type="ECO:0000313" key="2">
    <source>
        <dbReference type="EMBL" id="SEA56753.1"/>
    </source>
</evidence>
<dbReference type="Gene3D" id="1.10.3210.10">
    <property type="entry name" value="Hypothetical protein af1432"/>
    <property type="match status" value="1"/>
</dbReference>
<accession>A0A1H4C8S3</accession>
<dbReference type="Pfam" id="PF01966">
    <property type="entry name" value="HD"/>
    <property type="match status" value="1"/>
</dbReference>
<evidence type="ECO:0000259" key="1">
    <source>
        <dbReference type="PROSITE" id="PS51831"/>
    </source>
</evidence>
<dbReference type="OrthoDB" id="9803619at2"/>